<dbReference type="Pfam" id="PF22975">
    <property type="entry name" value="EPS8_2nd"/>
    <property type="match status" value="1"/>
</dbReference>
<evidence type="ECO:0000259" key="8">
    <source>
        <dbReference type="PROSITE" id="PS50002"/>
    </source>
</evidence>
<organism evidence="9 10">
    <name type="scientific">Danio rerio</name>
    <name type="common">Zebrafish</name>
    <name type="synonym">Brachydanio rerio</name>
    <dbReference type="NCBI Taxonomy" id="7955"/>
    <lineage>
        <taxon>Eukaryota</taxon>
        <taxon>Metazoa</taxon>
        <taxon>Chordata</taxon>
        <taxon>Craniata</taxon>
        <taxon>Vertebrata</taxon>
        <taxon>Euteleostomi</taxon>
        <taxon>Actinopterygii</taxon>
        <taxon>Neopterygii</taxon>
        <taxon>Teleostei</taxon>
        <taxon>Ostariophysi</taxon>
        <taxon>Cypriniformes</taxon>
        <taxon>Danionidae</taxon>
        <taxon>Danioninae</taxon>
        <taxon>Danio</taxon>
    </lineage>
</organism>
<dbReference type="SUPFAM" id="SSF50044">
    <property type="entry name" value="SH3-domain"/>
    <property type="match status" value="1"/>
</dbReference>
<dbReference type="CDD" id="cd11764">
    <property type="entry name" value="SH3_Eps8"/>
    <property type="match status" value="1"/>
</dbReference>
<dbReference type="OMA" id="KCKNEYG"/>
<feature type="domain" description="SH3" evidence="8">
    <location>
        <begin position="341"/>
        <end position="400"/>
    </location>
</feature>
<keyword evidence="9" id="KW-1185">Reference proteome</keyword>
<comment type="similarity">
    <text evidence="2">Belongs to the EPS8 family.</text>
</comment>
<dbReference type="SUPFAM" id="SSF47769">
    <property type="entry name" value="SAM/Pointed domain"/>
    <property type="match status" value="1"/>
</dbReference>
<dbReference type="Gene3D" id="2.30.30.40">
    <property type="entry name" value="SH3 Domains"/>
    <property type="match status" value="1"/>
</dbReference>
<dbReference type="RefSeq" id="XP_021326188.2">
    <property type="nucleotide sequence ID" value="XM_021470513.2"/>
</dbReference>
<dbReference type="InterPro" id="IPR035462">
    <property type="entry name" value="Eps8_SH3"/>
</dbReference>
<dbReference type="FunFam" id="2.30.30.40:FF:000071">
    <property type="entry name" value="Epidermal growth factor receptor kinase substrate 8"/>
    <property type="match status" value="1"/>
</dbReference>
<dbReference type="PANTHER" id="PTHR12287">
    <property type="entry name" value="EPIDERMAL GROWTH FACTOR RECEPTOR KINASE SUBSTRATE EPS8-RELATED PROTEIN"/>
    <property type="match status" value="1"/>
</dbReference>
<dbReference type="InterPro" id="IPR013761">
    <property type="entry name" value="SAM/pointed_sf"/>
</dbReference>
<feature type="compositionally biased region" description="Basic residues" evidence="7">
    <location>
        <begin position="148"/>
        <end position="162"/>
    </location>
</feature>
<reference evidence="10" key="1">
    <citation type="submission" date="2025-08" db="UniProtKB">
        <authorList>
            <consortium name="RefSeq"/>
        </authorList>
    </citation>
    <scope>IDENTIFICATION</scope>
    <source>
        <strain evidence="10">Tuebingen</strain>
        <tissue evidence="10">Fibroblasts and whole tissue</tissue>
    </source>
</reference>
<comment type="subcellular location">
    <subcellularLocation>
        <location evidence="1">Cytoplasm</location>
    </subcellularLocation>
</comment>
<evidence type="ECO:0000256" key="5">
    <source>
        <dbReference type="ARBA" id="ARBA00022553"/>
    </source>
</evidence>
<dbReference type="InterPro" id="IPR055093">
    <property type="entry name" value="EPS8_2nd"/>
</dbReference>
<dbReference type="Pfam" id="PF18016">
    <property type="entry name" value="SAM_3"/>
    <property type="match status" value="1"/>
</dbReference>
<accession>A0A8M9PGW0</accession>
<dbReference type="Pfam" id="PF00018">
    <property type="entry name" value="SH3_1"/>
    <property type="match status" value="1"/>
</dbReference>
<evidence type="ECO:0000256" key="7">
    <source>
        <dbReference type="SAM" id="MobiDB-lite"/>
    </source>
</evidence>
<dbReference type="CDD" id="cd09540">
    <property type="entry name" value="SAM_EPS8-like"/>
    <property type="match status" value="1"/>
</dbReference>
<name>A0A8M9PGW0_DANRE</name>
<evidence type="ECO:0000313" key="9">
    <source>
        <dbReference type="Proteomes" id="UP000000437"/>
    </source>
</evidence>
<dbReference type="SMART" id="SM00326">
    <property type="entry name" value="SH3"/>
    <property type="match status" value="1"/>
</dbReference>
<dbReference type="AlphaFoldDB" id="A0A8M9PGW0"/>
<dbReference type="GO" id="GO:0005737">
    <property type="term" value="C:cytoplasm"/>
    <property type="evidence" value="ECO:0007669"/>
    <property type="project" value="UniProtKB-SubCell"/>
</dbReference>
<feature type="region of interest" description="Disordered" evidence="7">
    <location>
        <begin position="142"/>
        <end position="179"/>
    </location>
</feature>
<dbReference type="AGR" id="ZFIN:ZDB-GENE-050306-14"/>
<evidence type="ECO:0000256" key="1">
    <source>
        <dbReference type="ARBA" id="ARBA00004496"/>
    </source>
</evidence>
<dbReference type="InterPro" id="IPR036028">
    <property type="entry name" value="SH3-like_dom_sf"/>
</dbReference>
<evidence type="ECO:0000256" key="4">
    <source>
        <dbReference type="ARBA" id="ARBA00022490"/>
    </source>
</evidence>
<keyword evidence="5" id="KW-0597">Phosphoprotein</keyword>
<dbReference type="GeneID" id="503735"/>
<dbReference type="CTD" id="503735"/>
<dbReference type="Gene3D" id="1.10.150.50">
    <property type="entry name" value="Transcription Factor, Ets-1"/>
    <property type="match status" value="1"/>
</dbReference>
<evidence type="ECO:0000256" key="2">
    <source>
        <dbReference type="ARBA" id="ARBA00006197"/>
    </source>
</evidence>
<protein>
    <submittedName>
        <fullName evidence="10">Epidermal growth factor receptor kinase substrate 8-like protein 1a isoform X1</fullName>
    </submittedName>
</protein>
<evidence type="ECO:0000256" key="3">
    <source>
        <dbReference type="ARBA" id="ARBA00022443"/>
    </source>
</evidence>
<dbReference type="InterPro" id="IPR001452">
    <property type="entry name" value="SH3_domain"/>
</dbReference>
<dbReference type="FunFam" id="1.10.150.50:FF:000023">
    <property type="entry name" value="Epidermal growth factor receptor kinase substrate 8"/>
    <property type="match status" value="1"/>
</dbReference>
<sequence>MPFQQQPITRKHPYTLIPIHFMDLWGKLEHPEETHANTGRTCKLRTEMPADPAEARTSNLLAMAAPAVVPRSRPKSIKVLPTNGTAADLSPIGVHAMNGGDRVKTNTHLIYAQREVELVNHCFADVEHFMARLQQTAEAKNIQEQLKRSKKKSRKKNKTKKNKKEDDEPTPQKVTPPSEQEFVDIFQKIKYSFCLLDRLKMKISEPSSEELLHHVFVPLQLMVKTTGGPKLASSISSPALTSGAISLLQHNLNEQEKTLWTSLGPNWTLPYSQLSETVPQYTPVFLDGWQPIAVDANGQPIEDPIEVQHKHEALIQTQQVIDQARLTVHQENDGMEPLPPNEERMYRCSYDFVARNSSELSVLHGESLEVLESSKRWWKCKNSYGQTGFVPHNILEPINHAEVDSTNVVMRNQSTKAPISPLRGGRMSYAAPKSESAVHPDPRPLSMPSFADDGEKVVLMNDELIQRLANGRAASVRPMVINKANETTVPLDYHSPQAEVQEWLKAKGFNNITVQSLGVLNGAQLFSLNKEELRAVCPEEGARVYSQITVQKSLLEDVRKATELEAIMKKQKMKADLKTEGGEF</sequence>
<dbReference type="ZFIN" id="ZDB-GENE-050306-14">
    <property type="gene designation" value="eps8l1a"/>
</dbReference>
<dbReference type="InterPro" id="IPR041418">
    <property type="entry name" value="SAM_3"/>
</dbReference>
<keyword evidence="3 6" id="KW-0728">SH3 domain</keyword>
<gene>
    <name evidence="10 11" type="primary">eps8l1a</name>
    <name evidence="10" type="synonym">eps8l1</name>
    <name evidence="10" type="synonym">zgc:113583</name>
</gene>
<keyword evidence="4" id="KW-0963">Cytoplasm</keyword>
<evidence type="ECO:0000313" key="10">
    <source>
        <dbReference type="RefSeq" id="XP_021326188.2"/>
    </source>
</evidence>
<dbReference type="PANTHER" id="PTHR12287:SF19">
    <property type="entry name" value="EPIDERMAL GROWTH FACTOR RECEPTOR KINASE SUBSTRATE 8-LIKE PROTEIN 1"/>
    <property type="match status" value="1"/>
</dbReference>
<dbReference type="Proteomes" id="UP000000437">
    <property type="component" value="Chromosome 3"/>
</dbReference>
<dbReference type="InterPro" id="IPR039801">
    <property type="entry name" value="EPS8-like"/>
</dbReference>
<evidence type="ECO:0000313" key="11">
    <source>
        <dbReference type="ZFIN" id="ZDB-GENE-050306-14"/>
    </source>
</evidence>
<proteinExistence type="inferred from homology"/>
<evidence type="ECO:0000256" key="6">
    <source>
        <dbReference type="PROSITE-ProRule" id="PRU00192"/>
    </source>
</evidence>
<dbReference type="PROSITE" id="PS50002">
    <property type="entry name" value="SH3"/>
    <property type="match status" value="1"/>
</dbReference>